<evidence type="ECO:0000313" key="2">
    <source>
        <dbReference type="EMBL" id="KAK4109317.1"/>
    </source>
</evidence>
<dbReference type="AlphaFoldDB" id="A0AAN6T9Z5"/>
<evidence type="ECO:0000256" key="1">
    <source>
        <dbReference type="SAM" id="MobiDB-lite"/>
    </source>
</evidence>
<reference evidence="2" key="1">
    <citation type="journal article" date="2023" name="Mol. Phylogenet. Evol.">
        <title>Genome-scale phylogeny and comparative genomics of the fungal order Sordariales.</title>
        <authorList>
            <person name="Hensen N."/>
            <person name="Bonometti L."/>
            <person name="Westerberg I."/>
            <person name="Brannstrom I.O."/>
            <person name="Guillou S."/>
            <person name="Cros-Aarteil S."/>
            <person name="Calhoun S."/>
            <person name="Haridas S."/>
            <person name="Kuo A."/>
            <person name="Mondo S."/>
            <person name="Pangilinan J."/>
            <person name="Riley R."/>
            <person name="LaButti K."/>
            <person name="Andreopoulos B."/>
            <person name="Lipzen A."/>
            <person name="Chen C."/>
            <person name="Yan M."/>
            <person name="Daum C."/>
            <person name="Ng V."/>
            <person name="Clum A."/>
            <person name="Steindorff A."/>
            <person name="Ohm R.A."/>
            <person name="Martin F."/>
            <person name="Silar P."/>
            <person name="Natvig D.O."/>
            <person name="Lalanne C."/>
            <person name="Gautier V."/>
            <person name="Ament-Velasquez S.L."/>
            <person name="Kruys A."/>
            <person name="Hutchinson M.I."/>
            <person name="Powell A.J."/>
            <person name="Barry K."/>
            <person name="Miller A.N."/>
            <person name="Grigoriev I.V."/>
            <person name="Debuchy R."/>
            <person name="Gladieux P."/>
            <person name="Hiltunen Thoren M."/>
            <person name="Johannesson H."/>
        </authorList>
    </citation>
    <scope>NUCLEOTIDE SEQUENCE</scope>
    <source>
        <strain evidence="2">CBS 508.74</strain>
    </source>
</reference>
<protein>
    <submittedName>
        <fullName evidence="2">Uncharacterized protein</fullName>
    </submittedName>
</protein>
<sequence length="232" mass="26265">MPDFYLIDFGQAGYARRYPYYQGDDLRVWDIPDLMNIIETKLFRLTLPIAGPGAVHHHEGLMALLNEQNTSNPICVAYQVLRRLDRQYAINKNLAVTQSRSTQQQPTRLVVPCLDGIINYVAAHATHAEPSLVASGNWRAFNQTYCSLYELGSCPPQPVRRPLLFPTAQELLAIRNVPGPWYVARVDVAVGQYDFRVRKVLDGAHHRPNEDNTDSDTEEAYMWSDEDESGGC</sequence>
<feature type="compositionally biased region" description="Acidic residues" evidence="1">
    <location>
        <begin position="211"/>
        <end position="232"/>
    </location>
</feature>
<evidence type="ECO:0000313" key="3">
    <source>
        <dbReference type="Proteomes" id="UP001302812"/>
    </source>
</evidence>
<reference evidence="2" key="2">
    <citation type="submission" date="2023-05" db="EMBL/GenBank/DDBJ databases">
        <authorList>
            <consortium name="Lawrence Berkeley National Laboratory"/>
            <person name="Steindorff A."/>
            <person name="Hensen N."/>
            <person name="Bonometti L."/>
            <person name="Westerberg I."/>
            <person name="Brannstrom I.O."/>
            <person name="Guillou S."/>
            <person name="Cros-Aarteil S."/>
            <person name="Calhoun S."/>
            <person name="Haridas S."/>
            <person name="Kuo A."/>
            <person name="Mondo S."/>
            <person name="Pangilinan J."/>
            <person name="Riley R."/>
            <person name="Labutti K."/>
            <person name="Andreopoulos B."/>
            <person name="Lipzen A."/>
            <person name="Chen C."/>
            <person name="Yanf M."/>
            <person name="Daum C."/>
            <person name="Ng V."/>
            <person name="Clum A."/>
            <person name="Ohm R."/>
            <person name="Martin F."/>
            <person name="Silar P."/>
            <person name="Natvig D."/>
            <person name="Lalanne C."/>
            <person name="Gautier V."/>
            <person name="Ament-Velasquez S.L."/>
            <person name="Kruys A."/>
            <person name="Hutchinson M.I."/>
            <person name="Powell A.J."/>
            <person name="Barry K."/>
            <person name="Miller A.N."/>
            <person name="Grigoriev I.V."/>
            <person name="Debuchy R."/>
            <person name="Gladieux P."/>
            <person name="Thoren M.H."/>
            <person name="Johannesson H."/>
        </authorList>
    </citation>
    <scope>NUCLEOTIDE SEQUENCE</scope>
    <source>
        <strain evidence="2">CBS 508.74</strain>
    </source>
</reference>
<accession>A0AAN6T9Z5</accession>
<comment type="caution">
    <text evidence="2">The sequence shown here is derived from an EMBL/GenBank/DDBJ whole genome shotgun (WGS) entry which is preliminary data.</text>
</comment>
<dbReference type="EMBL" id="MU853357">
    <property type="protein sequence ID" value="KAK4109317.1"/>
    <property type="molecule type" value="Genomic_DNA"/>
</dbReference>
<proteinExistence type="predicted"/>
<dbReference type="RefSeq" id="XP_064666887.1">
    <property type="nucleotide sequence ID" value="XM_064815906.1"/>
</dbReference>
<gene>
    <name evidence="2" type="ORF">N656DRAFT_783225</name>
</gene>
<name>A0AAN6T9Z5_9PEZI</name>
<organism evidence="2 3">
    <name type="scientific">Canariomyces notabilis</name>
    <dbReference type="NCBI Taxonomy" id="2074819"/>
    <lineage>
        <taxon>Eukaryota</taxon>
        <taxon>Fungi</taxon>
        <taxon>Dikarya</taxon>
        <taxon>Ascomycota</taxon>
        <taxon>Pezizomycotina</taxon>
        <taxon>Sordariomycetes</taxon>
        <taxon>Sordariomycetidae</taxon>
        <taxon>Sordariales</taxon>
        <taxon>Chaetomiaceae</taxon>
        <taxon>Canariomyces</taxon>
    </lineage>
</organism>
<dbReference type="GeneID" id="89940031"/>
<keyword evidence="3" id="KW-1185">Reference proteome</keyword>
<dbReference type="Proteomes" id="UP001302812">
    <property type="component" value="Unassembled WGS sequence"/>
</dbReference>
<feature type="region of interest" description="Disordered" evidence="1">
    <location>
        <begin position="205"/>
        <end position="232"/>
    </location>
</feature>